<dbReference type="PRINTS" id="PR00080">
    <property type="entry name" value="SDRFAMILY"/>
</dbReference>
<evidence type="ECO:0000256" key="2">
    <source>
        <dbReference type="ARBA" id="ARBA00023002"/>
    </source>
</evidence>
<comment type="caution">
    <text evidence="4">The sequence shown here is derived from an EMBL/GenBank/DDBJ whole genome shotgun (WGS) entry which is preliminary data.</text>
</comment>
<dbReference type="Proteomes" id="UP000522262">
    <property type="component" value="Unassembled WGS sequence"/>
</dbReference>
<dbReference type="GO" id="GO:0016616">
    <property type="term" value="F:oxidoreductase activity, acting on the CH-OH group of donors, NAD or NADP as acceptor"/>
    <property type="evidence" value="ECO:0007669"/>
    <property type="project" value="UniProtKB-ARBA"/>
</dbReference>
<dbReference type="PANTHER" id="PTHR42901">
    <property type="entry name" value="ALCOHOL DEHYDROGENASE"/>
    <property type="match status" value="1"/>
</dbReference>
<evidence type="ECO:0000256" key="1">
    <source>
        <dbReference type="ARBA" id="ARBA00006484"/>
    </source>
</evidence>
<dbReference type="InterPro" id="IPR002347">
    <property type="entry name" value="SDR_fam"/>
</dbReference>
<dbReference type="FunFam" id="3.40.50.720:FF:000047">
    <property type="entry name" value="NADP-dependent L-serine/L-allo-threonine dehydrogenase"/>
    <property type="match status" value="1"/>
</dbReference>
<dbReference type="Gene3D" id="3.40.50.720">
    <property type="entry name" value="NAD(P)-binding Rossmann-like Domain"/>
    <property type="match status" value="1"/>
</dbReference>
<comment type="similarity">
    <text evidence="1 3">Belongs to the short-chain dehydrogenases/reductases (SDR) family.</text>
</comment>
<sequence>MEALKGQTAFITGASMGIGEAIALALAEHGVNVALVSRSKDKLEAVRDNITSKFPEIKVGVYPVDIQNQPDIEKAVKSAISELGQIDILINNVSQAYLRLDGFSVLTIPQAGLALGAPGRFWEIPIDQVAQMSNTNINGVMFTTHAVLNHSMWERKKGTIINVSSVTGLECPPFNGEAVYHASKAFLEGFSNSLRMETAGSDIRVLVLRPGVVQTHFHLQRVQYDQSAMDDFTEGYEPLVAEDLAQSVLYMLSLPPRISIKALDCVPTAQRALTNFDREWNSRRE</sequence>
<dbReference type="SUPFAM" id="SSF51735">
    <property type="entry name" value="NAD(P)-binding Rossmann-fold domains"/>
    <property type="match status" value="1"/>
</dbReference>
<dbReference type="AlphaFoldDB" id="A0A8H5MUW3"/>
<evidence type="ECO:0000313" key="4">
    <source>
        <dbReference type="EMBL" id="KAF5541075.1"/>
    </source>
</evidence>
<dbReference type="PANTHER" id="PTHR42901:SF1">
    <property type="entry name" value="ALCOHOL DEHYDROGENASE"/>
    <property type="match status" value="1"/>
</dbReference>
<keyword evidence="5" id="KW-1185">Reference proteome</keyword>
<keyword evidence="2" id="KW-0560">Oxidoreductase</keyword>
<reference evidence="4 5" key="1">
    <citation type="submission" date="2020-05" db="EMBL/GenBank/DDBJ databases">
        <title>Identification and distribution of gene clusters putatively required for synthesis of sphingolipid metabolism inhibitors in phylogenetically diverse species of the filamentous fungus Fusarium.</title>
        <authorList>
            <person name="Kim H.-S."/>
            <person name="Busman M."/>
            <person name="Brown D.W."/>
            <person name="Divon H."/>
            <person name="Uhlig S."/>
            <person name="Proctor R.H."/>
        </authorList>
    </citation>
    <scope>NUCLEOTIDE SEQUENCE [LARGE SCALE GENOMIC DNA]</scope>
    <source>
        <strain evidence="4 5">NRRL 53147</strain>
    </source>
</reference>
<dbReference type="InterPro" id="IPR036291">
    <property type="entry name" value="NAD(P)-bd_dom_sf"/>
</dbReference>
<gene>
    <name evidence="4" type="ORF">FMEXI_8096</name>
</gene>
<evidence type="ECO:0000256" key="3">
    <source>
        <dbReference type="RuleBase" id="RU000363"/>
    </source>
</evidence>
<accession>A0A8H5MUW3</accession>
<dbReference type="PRINTS" id="PR00081">
    <property type="entry name" value="GDHRDH"/>
</dbReference>
<protein>
    <submittedName>
        <fullName evidence="4">Ketoreductase</fullName>
    </submittedName>
</protein>
<dbReference type="Pfam" id="PF00106">
    <property type="entry name" value="adh_short"/>
    <property type="match status" value="1"/>
</dbReference>
<organism evidence="4 5">
    <name type="scientific">Fusarium mexicanum</name>
    <dbReference type="NCBI Taxonomy" id="751941"/>
    <lineage>
        <taxon>Eukaryota</taxon>
        <taxon>Fungi</taxon>
        <taxon>Dikarya</taxon>
        <taxon>Ascomycota</taxon>
        <taxon>Pezizomycotina</taxon>
        <taxon>Sordariomycetes</taxon>
        <taxon>Hypocreomycetidae</taxon>
        <taxon>Hypocreales</taxon>
        <taxon>Nectriaceae</taxon>
        <taxon>Fusarium</taxon>
        <taxon>Fusarium fujikuroi species complex</taxon>
    </lineage>
</organism>
<evidence type="ECO:0000313" key="5">
    <source>
        <dbReference type="Proteomes" id="UP000522262"/>
    </source>
</evidence>
<proteinExistence type="inferred from homology"/>
<name>A0A8H5MUW3_9HYPO</name>
<dbReference type="EMBL" id="JAAOAM010000186">
    <property type="protein sequence ID" value="KAF5541075.1"/>
    <property type="molecule type" value="Genomic_DNA"/>
</dbReference>